<evidence type="ECO:0000313" key="2">
    <source>
        <dbReference type="Proteomes" id="UP000233597"/>
    </source>
</evidence>
<sequence length="215" mass="24409">MADTQVKTVVERIKSTWGFMEVPQQIEYEKALQGLDAQLLNRVISELITELPRKPAPADVIRRYRELQPKITTKSDRRMSPIERAQDFVRRNHARLLDVPAISEINSMAGRQAFKRHILALSFVEAQAIQGGLMAGIAYDGINGFGYGTWGDDKAITGTLRRIFDEAKQNRFLSARYSAACLRYCKTLKDTDQQMNFDVDCRAKSKPLKAVNWGN</sequence>
<proteinExistence type="predicted"/>
<dbReference type="EMBL" id="NWTK01000002">
    <property type="protein sequence ID" value="PKR55422.1"/>
    <property type="molecule type" value="Genomic_DNA"/>
</dbReference>
<dbReference type="RefSeq" id="WP_101264471.1">
    <property type="nucleotide sequence ID" value="NZ_NWTK01000002.1"/>
</dbReference>
<accession>A0A2N3KXX7</accession>
<protein>
    <submittedName>
        <fullName evidence="1">Uncharacterized protein</fullName>
    </submittedName>
</protein>
<name>A0A2N3KXX7_9PROT</name>
<dbReference type="Proteomes" id="UP000233597">
    <property type="component" value="Unassembled WGS sequence"/>
</dbReference>
<evidence type="ECO:0000313" key="1">
    <source>
        <dbReference type="EMBL" id="PKR55422.1"/>
    </source>
</evidence>
<gene>
    <name evidence="1" type="ORF">COO20_04425</name>
</gene>
<dbReference type="AlphaFoldDB" id="A0A2N3KXX7"/>
<reference evidence="1 2" key="1">
    <citation type="submission" date="2017-09" db="EMBL/GenBank/DDBJ databases">
        <title>Biodiversity and function of Thalassospira species in the particle-attached aromatic-hydrocarbon-degrading consortia from the surface seawater of the South China Sea.</title>
        <authorList>
            <person name="Dong C."/>
            <person name="Liu R."/>
            <person name="Shao Z."/>
        </authorList>
    </citation>
    <scope>NUCLEOTIDE SEQUENCE [LARGE SCALE GENOMIC DNA]</scope>
    <source>
        <strain evidence="1 2">CSC1P2</strain>
    </source>
</reference>
<organism evidence="1 2">
    <name type="scientific">Thalassospira marina</name>
    <dbReference type="NCBI Taxonomy" id="2048283"/>
    <lineage>
        <taxon>Bacteria</taxon>
        <taxon>Pseudomonadati</taxon>
        <taxon>Pseudomonadota</taxon>
        <taxon>Alphaproteobacteria</taxon>
        <taxon>Rhodospirillales</taxon>
        <taxon>Thalassospiraceae</taxon>
        <taxon>Thalassospira</taxon>
    </lineage>
</organism>
<comment type="caution">
    <text evidence="1">The sequence shown here is derived from an EMBL/GenBank/DDBJ whole genome shotgun (WGS) entry which is preliminary data.</text>
</comment>